<evidence type="ECO:0000256" key="1">
    <source>
        <dbReference type="SAM" id="MobiDB-lite"/>
    </source>
</evidence>
<proteinExistence type="predicted"/>
<dbReference type="Proteomes" id="UP000236959">
    <property type="component" value="Unassembled WGS sequence"/>
</dbReference>
<feature type="region of interest" description="Disordered" evidence="1">
    <location>
        <begin position="193"/>
        <end position="213"/>
    </location>
</feature>
<name>A0A2S3UJD7_9HYPH</name>
<evidence type="ECO:0000313" key="3">
    <source>
        <dbReference type="Proteomes" id="UP000236959"/>
    </source>
</evidence>
<sequence>SAPSSPASPKSVRRLNQRSELKTTGVFQRNRDAKQTLVTKRIDGYSGAEAYRRVLSTCECHQAIYSSASSLSPSCPFRPLLGLIRAQVPGDFLCYGTCHLDDQKLANWQAVFGTPRPAPKLASWQVLGRVGESLIRRKALLWATPLLRISPARQGWTGPAAPILNFEVCRLAAGISAASASRVRLRLSSLSVPPSFQKASKGPCSVSRPDRSR</sequence>
<dbReference type="AlphaFoldDB" id="A0A2S3UJD7"/>
<gene>
    <name evidence="2" type="ORF">CLV41_1211</name>
</gene>
<reference evidence="2 3" key="1">
    <citation type="submission" date="2018-01" db="EMBL/GenBank/DDBJ databases">
        <title>Genomic Encyclopedia of Archaeal and Bacterial Type Strains, Phase II (KMG-II): from individual species to whole genera.</title>
        <authorList>
            <person name="Goeker M."/>
        </authorList>
    </citation>
    <scope>NUCLEOTIDE SEQUENCE [LARGE SCALE GENOMIC DNA]</scope>
    <source>
        <strain evidence="2 3">DSM 17023</strain>
    </source>
</reference>
<feature type="region of interest" description="Disordered" evidence="1">
    <location>
        <begin position="1"/>
        <end position="21"/>
    </location>
</feature>
<keyword evidence="3" id="KW-1185">Reference proteome</keyword>
<feature type="non-terminal residue" evidence="2">
    <location>
        <position position="1"/>
    </location>
</feature>
<comment type="caution">
    <text evidence="2">The sequence shown here is derived from an EMBL/GenBank/DDBJ whole genome shotgun (WGS) entry which is preliminary data.</text>
</comment>
<organism evidence="2 3">
    <name type="scientific">Roseibium marinum</name>
    <dbReference type="NCBI Taxonomy" id="281252"/>
    <lineage>
        <taxon>Bacteria</taxon>
        <taxon>Pseudomonadati</taxon>
        <taxon>Pseudomonadota</taxon>
        <taxon>Alphaproteobacteria</taxon>
        <taxon>Hyphomicrobiales</taxon>
        <taxon>Stappiaceae</taxon>
        <taxon>Roseibium</taxon>
    </lineage>
</organism>
<dbReference type="EMBL" id="PPCN01000021">
    <property type="protein sequence ID" value="POF27775.1"/>
    <property type="molecule type" value="Genomic_DNA"/>
</dbReference>
<protein>
    <submittedName>
        <fullName evidence="2">Uncharacterized protein</fullName>
    </submittedName>
</protein>
<feature type="compositionally biased region" description="Low complexity" evidence="1">
    <location>
        <begin position="1"/>
        <end position="10"/>
    </location>
</feature>
<evidence type="ECO:0000313" key="2">
    <source>
        <dbReference type="EMBL" id="POF27775.1"/>
    </source>
</evidence>
<accession>A0A2S3UJD7</accession>